<keyword evidence="1" id="KW-0812">Transmembrane</keyword>
<evidence type="ECO:0000256" key="1">
    <source>
        <dbReference type="SAM" id="Phobius"/>
    </source>
</evidence>
<dbReference type="EMBL" id="BTSY01000001">
    <property type="protein sequence ID" value="GMT08954.1"/>
    <property type="molecule type" value="Genomic_DNA"/>
</dbReference>
<feature type="transmembrane region" description="Helical" evidence="1">
    <location>
        <begin position="41"/>
        <end position="66"/>
    </location>
</feature>
<feature type="non-terminal residue" evidence="2">
    <location>
        <position position="1"/>
    </location>
</feature>
<evidence type="ECO:0000313" key="2">
    <source>
        <dbReference type="EMBL" id="GMT08954.1"/>
    </source>
</evidence>
<proteinExistence type="predicted"/>
<name>A0AAV5URM0_9BILA</name>
<sequence>TPTFSLLTSSPMTSSPALLSSTLITTTTAIGAECEATVSLPTFIGICCGLSSIIIILLVIGVILLLPGWPGSRCT</sequence>
<keyword evidence="1" id="KW-0472">Membrane</keyword>
<comment type="caution">
    <text evidence="2">The sequence shown here is derived from an EMBL/GenBank/DDBJ whole genome shotgun (WGS) entry which is preliminary data.</text>
</comment>
<dbReference type="Proteomes" id="UP001432322">
    <property type="component" value="Unassembled WGS sequence"/>
</dbReference>
<accession>A0AAV5URM0</accession>
<protein>
    <submittedName>
        <fullName evidence="2">Uncharacterized protein</fullName>
    </submittedName>
</protein>
<organism evidence="2 3">
    <name type="scientific">Pristionchus fissidentatus</name>
    <dbReference type="NCBI Taxonomy" id="1538716"/>
    <lineage>
        <taxon>Eukaryota</taxon>
        <taxon>Metazoa</taxon>
        <taxon>Ecdysozoa</taxon>
        <taxon>Nematoda</taxon>
        <taxon>Chromadorea</taxon>
        <taxon>Rhabditida</taxon>
        <taxon>Rhabditina</taxon>
        <taxon>Diplogasteromorpha</taxon>
        <taxon>Diplogasteroidea</taxon>
        <taxon>Neodiplogasteridae</taxon>
        <taxon>Pristionchus</taxon>
    </lineage>
</organism>
<keyword evidence="1" id="KW-1133">Transmembrane helix</keyword>
<dbReference type="AlphaFoldDB" id="A0AAV5URM0"/>
<reference evidence="2" key="1">
    <citation type="submission" date="2023-10" db="EMBL/GenBank/DDBJ databases">
        <title>Genome assembly of Pristionchus species.</title>
        <authorList>
            <person name="Yoshida K."/>
            <person name="Sommer R.J."/>
        </authorList>
    </citation>
    <scope>NUCLEOTIDE SEQUENCE</scope>
    <source>
        <strain evidence="2">RS5133</strain>
    </source>
</reference>
<keyword evidence="3" id="KW-1185">Reference proteome</keyword>
<gene>
    <name evidence="2" type="ORF">PFISCL1PPCAC_251</name>
</gene>
<evidence type="ECO:0000313" key="3">
    <source>
        <dbReference type="Proteomes" id="UP001432322"/>
    </source>
</evidence>
<feature type="non-terminal residue" evidence="2">
    <location>
        <position position="75"/>
    </location>
</feature>